<dbReference type="SUPFAM" id="SSF53335">
    <property type="entry name" value="S-adenosyl-L-methionine-dependent methyltransferases"/>
    <property type="match status" value="1"/>
</dbReference>
<keyword evidence="7" id="KW-1185">Reference proteome</keyword>
<accession>A0ABQ6N3V5</accession>
<dbReference type="InterPro" id="IPR013216">
    <property type="entry name" value="Methyltransf_11"/>
</dbReference>
<sequence>MSASDPSGPAVWEAPFSDAFSDDTGTYPFGTLSKTASHVTTLPSTADAALRLARVTAGSRFVDLGCGVGRVCNRARETTGCEALGIDMCEGEIAEAAAAAGGSGAEYVVGDVFDAERLIAERPGFGEGDWPSVVLFTFLIPTLMNSRKFQALLGGLMDRGAVVVSYCYHPEGWEPTERDERMNVNLYKR</sequence>
<dbReference type="InterPro" id="IPR026170">
    <property type="entry name" value="FAM173A/B"/>
</dbReference>
<comment type="similarity">
    <text evidence="1">Belongs to the ANT/ATPSC lysine N-methyltransferase family.</text>
</comment>
<evidence type="ECO:0000256" key="4">
    <source>
        <dbReference type="ARBA" id="ARBA00022691"/>
    </source>
</evidence>
<keyword evidence="3" id="KW-0808">Transferase</keyword>
<evidence type="ECO:0000256" key="3">
    <source>
        <dbReference type="ARBA" id="ARBA00022679"/>
    </source>
</evidence>
<feature type="domain" description="Methyltransferase type 11" evidence="5">
    <location>
        <begin position="62"/>
        <end position="114"/>
    </location>
</feature>
<dbReference type="PANTHER" id="PTHR13610:SF11">
    <property type="entry name" value="METHYLTRANSFERASE DOMAIN-CONTAINING PROTEIN"/>
    <property type="match status" value="1"/>
</dbReference>
<dbReference type="PANTHER" id="PTHR13610">
    <property type="entry name" value="METHYLTRANSFERASE DOMAIN-CONTAINING PROTEIN"/>
    <property type="match status" value="1"/>
</dbReference>
<evidence type="ECO:0000313" key="6">
    <source>
        <dbReference type="EMBL" id="GMI39701.1"/>
    </source>
</evidence>
<dbReference type="Proteomes" id="UP001165060">
    <property type="component" value="Unassembled WGS sequence"/>
</dbReference>
<evidence type="ECO:0000256" key="1">
    <source>
        <dbReference type="ARBA" id="ARBA00010633"/>
    </source>
</evidence>
<keyword evidence="4" id="KW-0949">S-adenosyl-L-methionine</keyword>
<organism evidence="6 7">
    <name type="scientific">Tetraparma gracilis</name>
    <dbReference type="NCBI Taxonomy" id="2962635"/>
    <lineage>
        <taxon>Eukaryota</taxon>
        <taxon>Sar</taxon>
        <taxon>Stramenopiles</taxon>
        <taxon>Ochrophyta</taxon>
        <taxon>Bolidophyceae</taxon>
        <taxon>Parmales</taxon>
        <taxon>Triparmaceae</taxon>
        <taxon>Tetraparma</taxon>
    </lineage>
</organism>
<name>A0ABQ6N3V5_9STRA</name>
<protein>
    <recommendedName>
        <fullName evidence="5">Methyltransferase type 11 domain-containing protein</fullName>
    </recommendedName>
</protein>
<dbReference type="InterPro" id="IPR029063">
    <property type="entry name" value="SAM-dependent_MTases_sf"/>
</dbReference>
<dbReference type="EMBL" id="BRYB01000888">
    <property type="protein sequence ID" value="GMI39701.1"/>
    <property type="molecule type" value="Genomic_DNA"/>
</dbReference>
<gene>
    <name evidence="6" type="ORF">TeGR_g14593</name>
</gene>
<evidence type="ECO:0000259" key="5">
    <source>
        <dbReference type="Pfam" id="PF08241"/>
    </source>
</evidence>
<evidence type="ECO:0000313" key="7">
    <source>
        <dbReference type="Proteomes" id="UP001165060"/>
    </source>
</evidence>
<reference evidence="6 7" key="1">
    <citation type="journal article" date="2023" name="Commun. Biol.">
        <title>Genome analysis of Parmales, the sister group of diatoms, reveals the evolutionary specialization of diatoms from phago-mixotrophs to photoautotrophs.</title>
        <authorList>
            <person name="Ban H."/>
            <person name="Sato S."/>
            <person name="Yoshikawa S."/>
            <person name="Yamada K."/>
            <person name="Nakamura Y."/>
            <person name="Ichinomiya M."/>
            <person name="Sato N."/>
            <person name="Blanc-Mathieu R."/>
            <person name="Endo H."/>
            <person name="Kuwata A."/>
            <person name="Ogata H."/>
        </authorList>
    </citation>
    <scope>NUCLEOTIDE SEQUENCE [LARGE SCALE GENOMIC DNA]</scope>
</reference>
<keyword evidence="2" id="KW-0489">Methyltransferase</keyword>
<dbReference type="Pfam" id="PF08241">
    <property type="entry name" value="Methyltransf_11"/>
    <property type="match status" value="1"/>
</dbReference>
<proteinExistence type="inferred from homology"/>
<evidence type="ECO:0000256" key="2">
    <source>
        <dbReference type="ARBA" id="ARBA00022603"/>
    </source>
</evidence>
<dbReference type="Gene3D" id="3.40.50.150">
    <property type="entry name" value="Vaccinia Virus protein VP39"/>
    <property type="match status" value="1"/>
</dbReference>
<comment type="caution">
    <text evidence="6">The sequence shown here is derived from an EMBL/GenBank/DDBJ whole genome shotgun (WGS) entry which is preliminary data.</text>
</comment>